<evidence type="ECO:0000313" key="3">
    <source>
        <dbReference type="Proteomes" id="UP000297245"/>
    </source>
</evidence>
<gene>
    <name evidence="2" type="ORF">K435DRAFT_811709</name>
</gene>
<dbReference type="Gene3D" id="3.80.10.10">
    <property type="entry name" value="Ribonuclease Inhibitor"/>
    <property type="match status" value="1"/>
</dbReference>
<feature type="region of interest" description="Disordered" evidence="1">
    <location>
        <begin position="352"/>
        <end position="372"/>
    </location>
</feature>
<accession>A0A4S8KRG9</accession>
<evidence type="ECO:0000313" key="2">
    <source>
        <dbReference type="EMBL" id="THU78253.1"/>
    </source>
</evidence>
<reference evidence="2 3" key="1">
    <citation type="journal article" date="2019" name="Nat. Ecol. Evol.">
        <title>Megaphylogeny resolves global patterns of mushroom evolution.</title>
        <authorList>
            <person name="Varga T."/>
            <person name="Krizsan K."/>
            <person name="Foldi C."/>
            <person name="Dima B."/>
            <person name="Sanchez-Garcia M."/>
            <person name="Sanchez-Ramirez S."/>
            <person name="Szollosi G.J."/>
            <person name="Szarkandi J.G."/>
            <person name="Papp V."/>
            <person name="Albert L."/>
            <person name="Andreopoulos W."/>
            <person name="Angelini C."/>
            <person name="Antonin V."/>
            <person name="Barry K.W."/>
            <person name="Bougher N.L."/>
            <person name="Buchanan P."/>
            <person name="Buyck B."/>
            <person name="Bense V."/>
            <person name="Catcheside P."/>
            <person name="Chovatia M."/>
            <person name="Cooper J."/>
            <person name="Damon W."/>
            <person name="Desjardin D."/>
            <person name="Finy P."/>
            <person name="Geml J."/>
            <person name="Haridas S."/>
            <person name="Hughes K."/>
            <person name="Justo A."/>
            <person name="Karasinski D."/>
            <person name="Kautmanova I."/>
            <person name="Kiss B."/>
            <person name="Kocsube S."/>
            <person name="Kotiranta H."/>
            <person name="LaButti K.M."/>
            <person name="Lechner B.E."/>
            <person name="Liimatainen K."/>
            <person name="Lipzen A."/>
            <person name="Lukacs Z."/>
            <person name="Mihaltcheva S."/>
            <person name="Morgado L.N."/>
            <person name="Niskanen T."/>
            <person name="Noordeloos M.E."/>
            <person name="Ohm R.A."/>
            <person name="Ortiz-Santana B."/>
            <person name="Ovrebo C."/>
            <person name="Racz N."/>
            <person name="Riley R."/>
            <person name="Savchenko A."/>
            <person name="Shiryaev A."/>
            <person name="Soop K."/>
            <person name="Spirin V."/>
            <person name="Szebenyi C."/>
            <person name="Tomsovsky M."/>
            <person name="Tulloss R.E."/>
            <person name="Uehling J."/>
            <person name="Grigoriev I.V."/>
            <person name="Vagvolgyi C."/>
            <person name="Papp T."/>
            <person name="Martin F.M."/>
            <person name="Miettinen O."/>
            <person name="Hibbett D.S."/>
            <person name="Nagy L.G."/>
        </authorList>
    </citation>
    <scope>NUCLEOTIDE SEQUENCE [LARGE SCALE GENOMIC DNA]</scope>
    <source>
        <strain evidence="2 3">CBS 962.96</strain>
    </source>
</reference>
<protein>
    <recommendedName>
        <fullName evidence="4">F-box domain-containing protein</fullName>
    </recommendedName>
</protein>
<dbReference type="InterPro" id="IPR032675">
    <property type="entry name" value="LRR_dom_sf"/>
</dbReference>
<name>A0A4S8KRG9_DENBC</name>
<sequence>MQAIQLEEWMSMDGEFFSYLARNELEDDHIGIFKLFLPEHDRWRNLCLYLHSTFYDTLRVISGAYSFPLLETLRIYWECGASSQDDHTNGLLHRIMKNSPLLRNLELFNFYDRFARVVPFEHHQVTSLCITAFCENEPGAVDIFRLFIHLEHLEINLDRIPSSLPTLSDPNDNVPCPQCHSSTLKTLVIIVQSMRSANRVIPSLVLPSLRSLELFFDYRETQDSEPNNEFSMQNLKNMLRHSPHIESFKLHNRMVIPSRDVSDMLAHVPSLTHLAIEADSLFFDDNFFLDMTLTPPSPAHLSPDEDIDTQELLPRLKSLDLTIRFLTYNTSGRDAPDPMFIINMIESRRNIHQRQDDTSVGSDQTKSEQSRIPTTLNELSHFRITAPIEDSSLPEDEKYGWHMNLNRLLQERLRAHVDRGLSFTQDLGPF</sequence>
<dbReference type="Proteomes" id="UP000297245">
    <property type="component" value="Unassembled WGS sequence"/>
</dbReference>
<keyword evidence="3" id="KW-1185">Reference proteome</keyword>
<dbReference type="EMBL" id="ML180229">
    <property type="protein sequence ID" value="THU78253.1"/>
    <property type="molecule type" value="Genomic_DNA"/>
</dbReference>
<dbReference type="AlphaFoldDB" id="A0A4S8KRG9"/>
<evidence type="ECO:0008006" key="4">
    <source>
        <dbReference type="Google" id="ProtNLM"/>
    </source>
</evidence>
<organism evidence="2 3">
    <name type="scientific">Dendrothele bispora (strain CBS 962.96)</name>
    <dbReference type="NCBI Taxonomy" id="1314807"/>
    <lineage>
        <taxon>Eukaryota</taxon>
        <taxon>Fungi</taxon>
        <taxon>Dikarya</taxon>
        <taxon>Basidiomycota</taxon>
        <taxon>Agaricomycotina</taxon>
        <taxon>Agaricomycetes</taxon>
        <taxon>Agaricomycetidae</taxon>
        <taxon>Agaricales</taxon>
        <taxon>Agaricales incertae sedis</taxon>
        <taxon>Dendrothele</taxon>
    </lineage>
</organism>
<proteinExistence type="predicted"/>
<evidence type="ECO:0000256" key="1">
    <source>
        <dbReference type="SAM" id="MobiDB-lite"/>
    </source>
</evidence>